<dbReference type="PANTHER" id="PTHR11552:SF78">
    <property type="entry name" value="GLUCOSE-METHANOL-CHOLINE OXIDOREDUCTASE N-TERMINAL DOMAIN-CONTAINING PROTEIN"/>
    <property type="match status" value="1"/>
</dbReference>
<dbReference type="Pfam" id="PF05199">
    <property type="entry name" value="GMC_oxred_C"/>
    <property type="match status" value="1"/>
</dbReference>
<dbReference type="SUPFAM" id="SSF51905">
    <property type="entry name" value="FAD/NAD(P)-binding domain"/>
    <property type="match status" value="1"/>
</dbReference>
<evidence type="ECO:0000259" key="4">
    <source>
        <dbReference type="PROSITE" id="PS00624"/>
    </source>
</evidence>
<dbReference type="Gene3D" id="3.50.50.60">
    <property type="entry name" value="FAD/NAD(P)-binding domain"/>
    <property type="match status" value="1"/>
</dbReference>
<dbReference type="SUPFAM" id="SSF54373">
    <property type="entry name" value="FAD-linked reductases, C-terminal domain"/>
    <property type="match status" value="1"/>
</dbReference>
<dbReference type="OrthoDB" id="269227at2759"/>
<keyword evidence="3" id="KW-0285">Flavoprotein</keyword>
<evidence type="ECO:0000256" key="3">
    <source>
        <dbReference type="PIRSR" id="PIRSR000137-2"/>
    </source>
</evidence>
<gene>
    <name evidence="5" type="ORF">EUX98_g4229</name>
</gene>
<dbReference type="Proteomes" id="UP000308730">
    <property type="component" value="Unassembled WGS sequence"/>
</dbReference>
<keyword evidence="3" id="KW-0274">FAD</keyword>
<feature type="binding site" evidence="3">
    <location>
        <begin position="552"/>
        <end position="553"/>
    </location>
    <ligand>
        <name>FAD</name>
        <dbReference type="ChEBI" id="CHEBI:57692"/>
    </ligand>
</feature>
<name>A0A4S4MWL4_9APHY</name>
<evidence type="ECO:0000256" key="1">
    <source>
        <dbReference type="ARBA" id="ARBA00001974"/>
    </source>
</evidence>
<protein>
    <recommendedName>
        <fullName evidence="4">Glucose-methanol-choline oxidoreductase N-terminal domain-containing protein</fullName>
    </recommendedName>
</protein>
<dbReference type="AlphaFoldDB" id="A0A4S4MWL4"/>
<evidence type="ECO:0000313" key="6">
    <source>
        <dbReference type="Proteomes" id="UP000308730"/>
    </source>
</evidence>
<accession>A0A4S4MWL4</accession>
<dbReference type="Gene3D" id="3.30.560.10">
    <property type="entry name" value="Glucose Oxidase, domain 3"/>
    <property type="match status" value="1"/>
</dbReference>
<sequence length="621" mass="67520">MMTPETEFDIVIAGGMSSSCPAVLETNCFEGGASACVVAGRLAAADPELRILLIEAGPPTKDDLAHIQPARYASHLVPGSKTVKFVAAKPSEALGGRAVIVPAGQCLGGGSSVNFAMYTRASASDYDDWVTKHGNPGWGHKDLLPYLKKFENYQVEPNLESHGYSGPLGVSSGGIYGNVGEDFMHVASQYDKQRGFTNDVNGLVTGSNEYGHWPKWINGRTGHRSDTAHNYVYTQAHNKNLIILTGHFVKRVIFENNRAVGVEYVPNARIYPSTSQKVLMARAKRLVVVSAGSLGSPLILERSGIGAKVILEKNGVKPIVDLPGVGDKYQDHQGVFPPYFASEQSLTLDGIVRGDKVDVDRWTQQWEDKGTGLMASNGVDSGLKIRPTEEELKAIGPNFEQRWKQFFSNAPDKPALYFGPLAMLVGDISQAPARKYFTVLYFLEHPASLGHIHITSGEDVNAPPDFDPAYLTQPEDLALLVWGYKRSREFARRMPCYRGEFSAWHPKFPEGSEAMCRDDAIPVPVDAPDINWTAEDDKAIEENARAFMATTWHSLGTCAMKPRENGGVVDTRLNVYGVQALKIADLSIAPGNVAANTYSTALVIAERAAVIIGEELGIKGV</sequence>
<dbReference type="InterPro" id="IPR007867">
    <property type="entry name" value="GMC_OxRtase_C"/>
</dbReference>
<evidence type="ECO:0000313" key="5">
    <source>
        <dbReference type="EMBL" id="THH29967.1"/>
    </source>
</evidence>
<organism evidence="5 6">
    <name type="scientific">Antrodiella citrinella</name>
    <dbReference type="NCBI Taxonomy" id="2447956"/>
    <lineage>
        <taxon>Eukaryota</taxon>
        <taxon>Fungi</taxon>
        <taxon>Dikarya</taxon>
        <taxon>Basidiomycota</taxon>
        <taxon>Agaricomycotina</taxon>
        <taxon>Agaricomycetes</taxon>
        <taxon>Polyporales</taxon>
        <taxon>Steccherinaceae</taxon>
        <taxon>Antrodiella</taxon>
    </lineage>
</organism>
<dbReference type="InterPro" id="IPR012132">
    <property type="entry name" value="GMC_OxRdtase"/>
</dbReference>
<proteinExistence type="inferred from homology"/>
<dbReference type="InterPro" id="IPR000172">
    <property type="entry name" value="GMC_OxRdtase_N"/>
</dbReference>
<dbReference type="Pfam" id="PF00732">
    <property type="entry name" value="GMC_oxred_N"/>
    <property type="match status" value="1"/>
</dbReference>
<dbReference type="GO" id="GO:0016614">
    <property type="term" value="F:oxidoreductase activity, acting on CH-OH group of donors"/>
    <property type="evidence" value="ECO:0007669"/>
    <property type="project" value="InterPro"/>
</dbReference>
<dbReference type="PANTHER" id="PTHR11552">
    <property type="entry name" value="GLUCOSE-METHANOL-CHOLINE GMC OXIDOREDUCTASE"/>
    <property type="match status" value="1"/>
</dbReference>
<feature type="binding site" evidence="3">
    <location>
        <position position="249"/>
    </location>
    <ligand>
        <name>FAD</name>
        <dbReference type="ChEBI" id="CHEBI:57692"/>
    </ligand>
</feature>
<reference evidence="5 6" key="1">
    <citation type="submission" date="2019-02" db="EMBL/GenBank/DDBJ databases">
        <title>Genome sequencing of the rare red list fungi Antrodiella citrinella (Flaviporus citrinellus).</title>
        <authorList>
            <person name="Buettner E."/>
            <person name="Kellner H."/>
        </authorList>
    </citation>
    <scope>NUCLEOTIDE SEQUENCE [LARGE SCALE GENOMIC DNA]</scope>
    <source>
        <strain evidence="5 6">DSM 108506</strain>
    </source>
</reference>
<dbReference type="EMBL" id="SGPM01000099">
    <property type="protein sequence ID" value="THH29967.1"/>
    <property type="molecule type" value="Genomic_DNA"/>
</dbReference>
<dbReference type="PIRSF" id="PIRSF000137">
    <property type="entry name" value="Alcohol_oxidase"/>
    <property type="match status" value="1"/>
</dbReference>
<dbReference type="PROSITE" id="PS00624">
    <property type="entry name" value="GMC_OXRED_2"/>
    <property type="match status" value="1"/>
</dbReference>
<dbReference type="InterPro" id="IPR036188">
    <property type="entry name" value="FAD/NAD-bd_sf"/>
</dbReference>
<comment type="caution">
    <text evidence="5">The sequence shown here is derived from an EMBL/GenBank/DDBJ whole genome shotgun (WGS) entry which is preliminary data.</text>
</comment>
<comment type="similarity">
    <text evidence="2">Belongs to the GMC oxidoreductase family.</text>
</comment>
<evidence type="ECO:0000256" key="2">
    <source>
        <dbReference type="ARBA" id="ARBA00010790"/>
    </source>
</evidence>
<dbReference type="GO" id="GO:0050660">
    <property type="term" value="F:flavin adenine dinucleotide binding"/>
    <property type="evidence" value="ECO:0007669"/>
    <property type="project" value="InterPro"/>
</dbReference>
<feature type="domain" description="Glucose-methanol-choline oxidoreductase N-terminal" evidence="4">
    <location>
        <begin position="292"/>
        <end position="306"/>
    </location>
</feature>
<comment type="cofactor">
    <cofactor evidence="1 3">
        <name>FAD</name>
        <dbReference type="ChEBI" id="CHEBI:57692"/>
    </cofactor>
</comment>
<keyword evidence="6" id="KW-1185">Reference proteome</keyword>